<protein>
    <submittedName>
        <fullName evidence="2">Uncharacterized protein</fullName>
    </submittedName>
</protein>
<keyword evidence="1" id="KW-1185">Reference proteome</keyword>
<proteinExistence type="predicted"/>
<reference evidence="2" key="1">
    <citation type="submission" date="2022-11" db="UniProtKB">
        <authorList>
            <consortium name="WormBaseParasite"/>
        </authorList>
    </citation>
    <scope>IDENTIFICATION</scope>
</reference>
<evidence type="ECO:0000313" key="2">
    <source>
        <dbReference type="WBParaSite" id="nRc.2.0.1.t48257-RA"/>
    </source>
</evidence>
<dbReference type="Proteomes" id="UP000887565">
    <property type="component" value="Unplaced"/>
</dbReference>
<accession>A0A915LBM9</accession>
<dbReference type="AlphaFoldDB" id="A0A915LBM9"/>
<organism evidence="1 2">
    <name type="scientific">Romanomermis culicivorax</name>
    <name type="common">Nematode worm</name>
    <dbReference type="NCBI Taxonomy" id="13658"/>
    <lineage>
        <taxon>Eukaryota</taxon>
        <taxon>Metazoa</taxon>
        <taxon>Ecdysozoa</taxon>
        <taxon>Nematoda</taxon>
        <taxon>Enoplea</taxon>
        <taxon>Dorylaimia</taxon>
        <taxon>Mermithida</taxon>
        <taxon>Mermithoidea</taxon>
        <taxon>Mermithidae</taxon>
        <taxon>Romanomermis</taxon>
    </lineage>
</organism>
<name>A0A915LBM9_ROMCU</name>
<sequence length="135" mass="15550">MQYDDPALLPLCHEVDDVWMERVAANQPLGERTYYGGGRLVPTANLFYALGWAFSIAVLSPRISLCQRLSAPLRPTDETRNTRCILRMCVVSQRRQPQIAPYQLDESHPRTRIIFRQRSQNVCLQSVRVTPDHIQ</sequence>
<dbReference type="WBParaSite" id="nRc.2.0.1.t48257-RA">
    <property type="protein sequence ID" value="nRc.2.0.1.t48257-RA"/>
    <property type="gene ID" value="nRc.2.0.1.g48257"/>
</dbReference>
<evidence type="ECO:0000313" key="1">
    <source>
        <dbReference type="Proteomes" id="UP000887565"/>
    </source>
</evidence>